<evidence type="ECO:0000313" key="2">
    <source>
        <dbReference type="Proteomes" id="UP000467841"/>
    </source>
</evidence>
<dbReference type="EMBL" id="CACVBM020001200">
    <property type="protein sequence ID" value="CAA7038907.1"/>
    <property type="molecule type" value="Genomic_DNA"/>
</dbReference>
<proteinExistence type="predicted"/>
<organism evidence="1 2">
    <name type="scientific">Microthlaspi erraticum</name>
    <dbReference type="NCBI Taxonomy" id="1685480"/>
    <lineage>
        <taxon>Eukaryota</taxon>
        <taxon>Viridiplantae</taxon>
        <taxon>Streptophyta</taxon>
        <taxon>Embryophyta</taxon>
        <taxon>Tracheophyta</taxon>
        <taxon>Spermatophyta</taxon>
        <taxon>Magnoliopsida</taxon>
        <taxon>eudicotyledons</taxon>
        <taxon>Gunneridae</taxon>
        <taxon>Pentapetalae</taxon>
        <taxon>rosids</taxon>
        <taxon>malvids</taxon>
        <taxon>Brassicales</taxon>
        <taxon>Brassicaceae</taxon>
        <taxon>Coluteocarpeae</taxon>
        <taxon>Microthlaspi</taxon>
    </lineage>
</organism>
<gene>
    <name evidence="1" type="ORF">MERR_LOCUS26142</name>
</gene>
<sequence length="181" mass="19652">MREEERGNLGRFEVFLDESASICCCSSLLPSPFHVSSQIKEESASGTSRATPSLVSVDTTQVGVDRHKWVSTDTKRVSLDTNRSCTAALSPPRKTSSVQKILPLPPEPPDPPDPWVLSPPPFSAAMNPDLHLPPSATVSLIPEMRSSLSCLTRSDLLCFPFDTAKAHCSKHLLCLLNCVVP</sequence>
<comment type="caution">
    <text evidence="1">The sequence shown here is derived from an EMBL/GenBank/DDBJ whole genome shotgun (WGS) entry which is preliminary data.</text>
</comment>
<name>A0A6D2JGS1_9BRAS</name>
<dbReference type="Proteomes" id="UP000467841">
    <property type="component" value="Unassembled WGS sequence"/>
</dbReference>
<keyword evidence="2" id="KW-1185">Reference proteome</keyword>
<dbReference type="AlphaFoldDB" id="A0A6D2JGS1"/>
<accession>A0A6D2JGS1</accession>
<protein>
    <submittedName>
        <fullName evidence="1">Uncharacterized protein</fullName>
    </submittedName>
</protein>
<evidence type="ECO:0000313" key="1">
    <source>
        <dbReference type="EMBL" id="CAA7038907.1"/>
    </source>
</evidence>
<reference evidence="1" key="1">
    <citation type="submission" date="2020-01" db="EMBL/GenBank/DDBJ databases">
        <authorList>
            <person name="Mishra B."/>
        </authorList>
    </citation>
    <scope>NUCLEOTIDE SEQUENCE [LARGE SCALE GENOMIC DNA]</scope>
</reference>